<evidence type="ECO:0000313" key="1">
    <source>
        <dbReference type="EMBL" id="CAF4899247.1"/>
    </source>
</evidence>
<comment type="caution">
    <text evidence="1">The sequence shown here is derived from an EMBL/GenBank/DDBJ whole genome shotgun (WGS) entry which is preliminary data.</text>
</comment>
<sequence length="139" mass="16063">MFKDESSQSQESFTYKFLTQPNYETKIFSEQDNQNSKGVALSKGQLQEEKTISKNAVGQKKIHFRITFIITGSEVMLTFNGLALNKPHSSFKSFRRPRHRPNLCTPIFNESLSHFTTQPLHETTKNLLCLRHTLEVMLL</sequence>
<dbReference type="Proteomes" id="UP000663880">
    <property type="component" value="Unassembled WGS sequence"/>
</dbReference>
<dbReference type="EMBL" id="CAJOBZ010000035">
    <property type="protein sequence ID" value="CAF4899247.1"/>
    <property type="molecule type" value="Genomic_DNA"/>
</dbReference>
<accession>A0A821V156</accession>
<proteinExistence type="predicted"/>
<gene>
    <name evidence="1" type="ORF">PMACD_LOCUS11143</name>
</gene>
<dbReference type="AlphaFoldDB" id="A0A821V156"/>
<reference evidence="1" key="1">
    <citation type="submission" date="2021-02" db="EMBL/GenBank/DDBJ databases">
        <authorList>
            <person name="Steward A R."/>
        </authorList>
    </citation>
    <scope>NUCLEOTIDE SEQUENCE</scope>
</reference>
<protein>
    <submittedName>
        <fullName evidence="1">Uncharacterized protein</fullName>
    </submittedName>
</protein>
<organism evidence="1 2">
    <name type="scientific">Pieris macdunnoughi</name>
    <dbReference type="NCBI Taxonomy" id="345717"/>
    <lineage>
        <taxon>Eukaryota</taxon>
        <taxon>Metazoa</taxon>
        <taxon>Ecdysozoa</taxon>
        <taxon>Arthropoda</taxon>
        <taxon>Hexapoda</taxon>
        <taxon>Insecta</taxon>
        <taxon>Pterygota</taxon>
        <taxon>Neoptera</taxon>
        <taxon>Endopterygota</taxon>
        <taxon>Lepidoptera</taxon>
        <taxon>Glossata</taxon>
        <taxon>Ditrysia</taxon>
        <taxon>Papilionoidea</taxon>
        <taxon>Pieridae</taxon>
        <taxon>Pierinae</taxon>
        <taxon>Pieris</taxon>
    </lineage>
</organism>
<keyword evidence="2" id="KW-1185">Reference proteome</keyword>
<name>A0A821V156_9NEOP</name>
<evidence type="ECO:0000313" key="2">
    <source>
        <dbReference type="Proteomes" id="UP000663880"/>
    </source>
</evidence>